<reference evidence="5" key="1">
    <citation type="journal article" date="2019" name="Int. J. Syst. Evol. Microbiol.">
        <title>The Global Catalogue of Microorganisms (GCM) 10K type strain sequencing project: providing services to taxonomists for standard genome sequencing and annotation.</title>
        <authorList>
            <consortium name="The Broad Institute Genomics Platform"/>
            <consortium name="The Broad Institute Genome Sequencing Center for Infectious Disease"/>
            <person name="Wu L."/>
            <person name="Ma J."/>
        </authorList>
    </citation>
    <scope>NUCLEOTIDE SEQUENCE [LARGE SCALE GENOMIC DNA]</scope>
    <source>
        <strain evidence="5">JCM 17759</strain>
    </source>
</reference>
<organism evidence="4 5">
    <name type="scientific">Novipirellula rosea</name>
    <dbReference type="NCBI Taxonomy" id="1031540"/>
    <lineage>
        <taxon>Bacteria</taxon>
        <taxon>Pseudomonadati</taxon>
        <taxon>Planctomycetota</taxon>
        <taxon>Planctomycetia</taxon>
        <taxon>Pirellulales</taxon>
        <taxon>Pirellulaceae</taxon>
        <taxon>Novipirellula</taxon>
    </lineage>
</organism>
<dbReference type="EMBL" id="BAABGA010000030">
    <property type="protein sequence ID" value="GAA4453272.1"/>
    <property type="molecule type" value="Genomic_DNA"/>
</dbReference>
<evidence type="ECO:0000256" key="1">
    <source>
        <dbReference type="SAM" id="MobiDB-lite"/>
    </source>
</evidence>
<feature type="region of interest" description="Disordered" evidence="1">
    <location>
        <begin position="445"/>
        <end position="464"/>
    </location>
</feature>
<evidence type="ECO:0000313" key="4">
    <source>
        <dbReference type="EMBL" id="GAA4453272.1"/>
    </source>
</evidence>
<sequence length="464" mass="49529">MDPKSLIHRYLIGEVSETEAAELDRLLEADLDLRREFVVAAAMDTGLREVAFEQAIDDAVDPARGSAVTTATEIAGKVPAGKNVLPLILLAIAASILAIFFVAPAWLAPQSGDSATVATLLSAENAAWESSLPTTPGSDLTPGLMKLVAGIATVQFRSGAEVMIEAPANLVLISPMRGRLLDGAAVVSVPKPAIGFVLETPGGYVVDHGTEFAVKVAGEGKPSDFEVIKGEISVHLVSTGENVRLTDRQSASISDQKLTSFDGQLPEQTLEAMPRVLRVGTEGRATSVIRNNKRKKRHHPDLLMVKRGAAGPWDQRALCGFDVSHVDFATMKSARLRLNLVPSGLGFATRLPKVNRFAVYGLTNKAKSDWGIESLWEDAPGPEDGVLLGTFEIPRSVQRGSFGIENETLLEFLKTHSDSPVTLVIDRLTGQIDGEGPGLVHAFASDSHPEASGPILEFSPQQKN</sequence>
<dbReference type="Proteomes" id="UP001500840">
    <property type="component" value="Unassembled WGS sequence"/>
</dbReference>
<dbReference type="Gene3D" id="2.60.120.1440">
    <property type="match status" value="1"/>
</dbReference>
<comment type="caution">
    <text evidence="4">The sequence shown here is derived from an EMBL/GenBank/DDBJ whole genome shotgun (WGS) entry which is preliminary data.</text>
</comment>
<dbReference type="RefSeq" id="WP_345322283.1">
    <property type="nucleotide sequence ID" value="NZ_BAABGA010000030.1"/>
</dbReference>
<evidence type="ECO:0000259" key="3">
    <source>
        <dbReference type="Pfam" id="PF04773"/>
    </source>
</evidence>
<evidence type="ECO:0000256" key="2">
    <source>
        <dbReference type="SAM" id="Phobius"/>
    </source>
</evidence>
<gene>
    <name evidence="4" type="ORF">GCM10023156_24050</name>
</gene>
<keyword evidence="2" id="KW-1133">Transmembrane helix</keyword>
<protein>
    <submittedName>
        <fullName evidence="4">FecR domain-containing protein</fullName>
    </submittedName>
</protein>
<keyword evidence="2" id="KW-0812">Transmembrane</keyword>
<dbReference type="InterPro" id="IPR006860">
    <property type="entry name" value="FecR"/>
</dbReference>
<feature type="domain" description="FecR protein" evidence="3">
    <location>
        <begin position="150"/>
        <end position="232"/>
    </location>
</feature>
<proteinExistence type="predicted"/>
<name>A0ABP8MRV5_9BACT</name>
<accession>A0ABP8MRV5</accession>
<keyword evidence="2" id="KW-0472">Membrane</keyword>
<dbReference type="PANTHER" id="PTHR30273">
    <property type="entry name" value="PERIPLASMIC SIGNAL SENSOR AND SIGMA FACTOR ACTIVATOR FECR-RELATED"/>
    <property type="match status" value="1"/>
</dbReference>
<evidence type="ECO:0000313" key="5">
    <source>
        <dbReference type="Proteomes" id="UP001500840"/>
    </source>
</evidence>
<feature type="transmembrane region" description="Helical" evidence="2">
    <location>
        <begin position="84"/>
        <end position="107"/>
    </location>
</feature>
<dbReference type="PANTHER" id="PTHR30273:SF2">
    <property type="entry name" value="PROTEIN FECR"/>
    <property type="match status" value="1"/>
</dbReference>
<dbReference type="Pfam" id="PF04773">
    <property type="entry name" value="FecR"/>
    <property type="match status" value="1"/>
</dbReference>
<dbReference type="InterPro" id="IPR012373">
    <property type="entry name" value="Ferrdict_sens_TM"/>
</dbReference>
<keyword evidence="5" id="KW-1185">Reference proteome</keyword>